<comment type="caution">
    <text evidence="1">The sequence shown here is derived from an EMBL/GenBank/DDBJ whole genome shotgun (WGS) entry which is preliminary data.</text>
</comment>
<dbReference type="Gene3D" id="3.40.50.300">
    <property type="entry name" value="P-loop containing nucleotide triphosphate hydrolases"/>
    <property type="match status" value="1"/>
</dbReference>
<dbReference type="GO" id="GO:0006508">
    <property type="term" value="P:proteolysis"/>
    <property type="evidence" value="ECO:0007669"/>
    <property type="project" value="UniProtKB-KW"/>
</dbReference>
<proteinExistence type="predicted"/>
<evidence type="ECO:0000313" key="2">
    <source>
        <dbReference type="Proteomes" id="UP001642464"/>
    </source>
</evidence>
<keyword evidence="1" id="KW-0645">Protease</keyword>
<dbReference type="InterPro" id="IPR027417">
    <property type="entry name" value="P-loop_NTPase"/>
</dbReference>
<organism evidence="1 2">
    <name type="scientific">Durusdinium trenchii</name>
    <dbReference type="NCBI Taxonomy" id="1381693"/>
    <lineage>
        <taxon>Eukaryota</taxon>
        <taxon>Sar</taxon>
        <taxon>Alveolata</taxon>
        <taxon>Dinophyceae</taxon>
        <taxon>Suessiales</taxon>
        <taxon>Symbiodiniaceae</taxon>
        <taxon>Durusdinium</taxon>
    </lineage>
</organism>
<accession>A0ABP0KTB6</accession>
<dbReference type="PANTHER" id="PTHR43718:SF2">
    <property type="entry name" value="LON PROTEASE HOMOLOG, MITOCHONDRIAL"/>
    <property type="match status" value="1"/>
</dbReference>
<dbReference type="GO" id="GO:0008233">
    <property type="term" value="F:peptidase activity"/>
    <property type="evidence" value="ECO:0007669"/>
    <property type="project" value="UniProtKB-KW"/>
</dbReference>
<protein>
    <submittedName>
        <fullName evidence="1">Lon protease 1 (ATP-dependent protease La 1)</fullName>
    </submittedName>
</protein>
<name>A0ABP0KTB6_9DINO</name>
<dbReference type="SUPFAM" id="SSF52540">
    <property type="entry name" value="P-loop containing nucleoside triphosphate hydrolases"/>
    <property type="match status" value="1"/>
</dbReference>
<sequence length="144" mass="15874">MRGDPSSALLEVLDPEQNGSFRDHYLDVPVDLSNILFLSTANMLDTIPGPLLDRMEIIRLAGYVYEEKLAIASKCATSLCRVERVGGLVVGGGEQRRVGELVSSRKQTHFFSRESKDVLCTSRVRGLGLKIEGTLIRKGRAFGH</sequence>
<dbReference type="InterPro" id="IPR027065">
    <property type="entry name" value="Lon_Prtase"/>
</dbReference>
<gene>
    <name evidence="1" type="ORF">SCF082_LOCUS18943</name>
</gene>
<dbReference type="EMBL" id="CAXAMM010012803">
    <property type="protein sequence ID" value="CAK9029792.1"/>
    <property type="molecule type" value="Genomic_DNA"/>
</dbReference>
<dbReference type="PANTHER" id="PTHR43718">
    <property type="entry name" value="LON PROTEASE"/>
    <property type="match status" value="1"/>
</dbReference>
<reference evidence="1 2" key="1">
    <citation type="submission" date="2024-02" db="EMBL/GenBank/DDBJ databases">
        <authorList>
            <person name="Chen Y."/>
            <person name="Shah S."/>
            <person name="Dougan E. K."/>
            <person name="Thang M."/>
            <person name="Chan C."/>
        </authorList>
    </citation>
    <scope>NUCLEOTIDE SEQUENCE [LARGE SCALE GENOMIC DNA]</scope>
</reference>
<keyword evidence="1" id="KW-0378">Hydrolase</keyword>
<evidence type="ECO:0000313" key="1">
    <source>
        <dbReference type="EMBL" id="CAK9029792.1"/>
    </source>
</evidence>
<dbReference type="Proteomes" id="UP001642464">
    <property type="component" value="Unassembled WGS sequence"/>
</dbReference>
<keyword evidence="2" id="KW-1185">Reference proteome</keyword>